<proteinExistence type="predicted"/>
<protein>
    <recommendedName>
        <fullName evidence="1">HNH nuclease domain-containing protein</fullName>
    </recommendedName>
</protein>
<evidence type="ECO:0000259" key="1">
    <source>
        <dbReference type="SMART" id="SM00507"/>
    </source>
</evidence>
<gene>
    <name evidence="2" type="ORF">LCGC14_1039020</name>
</gene>
<organism evidence="2">
    <name type="scientific">marine sediment metagenome</name>
    <dbReference type="NCBI Taxonomy" id="412755"/>
    <lineage>
        <taxon>unclassified sequences</taxon>
        <taxon>metagenomes</taxon>
        <taxon>ecological metagenomes</taxon>
    </lineage>
</organism>
<dbReference type="SMART" id="SM00507">
    <property type="entry name" value="HNHc"/>
    <property type="match status" value="1"/>
</dbReference>
<dbReference type="AlphaFoldDB" id="A0A0F9MSB5"/>
<dbReference type="InterPro" id="IPR003615">
    <property type="entry name" value="HNH_nuc"/>
</dbReference>
<dbReference type="EMBL" id="LAZR01004267">
    <property type="protein sequence ID" value="KKN10195.1"/>
    <property type="molecule type" value="Genomic_DNA"/>
</dbReference>
<sequence length="160" mass="18903">MRTHIRLRENMDENYIVNENGTIFSVRAGIYLKQQTSSRGYASVRIYAATKMVHRLVAIKYLPNPENKPFINHIDHNKLNNYVDNLEWCTPQENSLASIEFHANPTYLEVSKRLGVRMINIMDKVESIARELSLEYDELWDLLRDEKWKFKHKGMGYRIA</sequence>
<dbReference type="Gene3D" id="3.90.75.20">
    <property type="match status" value="1"/>
</dbReference>
<reference evidence="2" key="1">
    <citation type="journal article" date="2015" name="Nature">
        <title>Complex archaea that bridge the gap between prokaryotes and eukaryotes.</title>
        <authorList>
            <person name="Spang A."/>
            <person name="Saw J.H."/>
            <person name="Jorgensen S.L."/>
            <person name="Zaremba-Niedzwiedzka K."/>
            <person name="Martijn J."/>
            <person name="Lind A.E."/>
            <person name="van Eijk R."/>
            <person name="Schleper C."/>
            <person name="Guy L."/>
            <person name="Ettema T.J."/>
        </authorList>
    </citation>
    <scope>NUCLEOTIDE SEQUENCE</scope>
</reference>
<feature type="domain" description="HNH nuclease" evidence="1">
    <location>
        <begin position="47"/>
        <end position="95"/>
    </location>
</feature>
<dbReference type="Pfam" id="PF13392">
    <property type="entry name" value="HNH_3"/>
    <property type="match status" value="1"/>
</dbReference>
<comment type="caution">
    <text evidence="2">The sequence shown here is derived from an EMBL/GenBank/DDBJ whole genome shotgun (WGS) entry which is preliminary data.</text>
</comment>
<evidence type="ECO:0000313" key="2">
    <source>
        <dbReference type="EMBL" id="KKN10195.1"/>
    </source>
</evidence>
<dbReference type="InterPro" id="IPR044925">
    <property type="entry name" value="His-Me_finger_sf"/>
</dbReference>
<name>A0A0F9MSB5_9ZZZZ</name>
<accession>A0A0F9MSB5</accession>
<dbReference type="SUPFAM" id="SSF54060">
    <property type="entry name" value="His-Me finger endonucleases"/>
    <property type="match status" value="1"/>
</dbReference>